<sequence length="89" mass="9843">MDGLLGGREGKRRRLSSSAPWRVADVDAWNKNKSYAGWITGERHGSVAAPWQLLAHRYLATADGTSCFHMLFMWSVVTGYTGGMNPSEI</sequence>
<evidence type="ECO:0000313" key="1">
    <source>
        <dbReference type="EnsemblPlants" id="OBART03G29920.1"/>
    </source>
</evidence>
<dbReference type="Proteomes" id="UP000026960">
    <property type="component" value="Chromosome 3"/>
</dbReference>
<dbReference type="PaxDb" id="65489-OBART03G29920.1"/>
<dbReference type="Gramene" id="OBART03G29920.1">
    <property type="protein sequence ID" value="OBART03G29920.1"/>
    <property type="gene ID" value="OBART03G29920"/>
</dbReference>
<keyword evidence="2" id="KW-1185">Reference proteome</keyword>
<dbReference type="AlphaFoldDB" id="A0A0D3FMJ2"/>
<reference evidence="1" key="2">
    <citation type="submission" date="2015-03" db="UniProtKB">
        <authorList>
            <consortium name="EnsemblPlants"/>
        </authorList>
    </citation>
    <scope>IDENTIFICATION</scope>
</reference>
<protein>
    <submittedName>
        <fullName evidence="1">Uncharacterized protein</fullName>
    </submittedName>
</protein>
<dbReference type="HOGENOM" id="CLU_2458330_0_0_1"/>
<reference evidence="1" key="1">
    <citation type="journal article" date="2009" name="Rice">
        <title>De Novo Next Generation Sequencing of Plant Genomes.</title>
        <authorList>
            <person name="Rounsley S."/>
            <person name="Marri P.R."/>
            <person name="Yu Y."/>
            <person name="He R."/>
            <person name="Sisneros N."/>
            <person name="Goicoechea J.L."/>
            <person name="Lee S.J."/>
            <person name="Angelova A."/>
            <person name="Kudrna D."/>
            <person name="Luo M."/>
            <person name="Affourtit J."/>
            <person name="Desany B."/>
            <person name="Knight J."/>
            <person name="Niazi F."/>
            <person name="Egholm M."/>
            <person name="Wing R.A."/>
        </authorList>
    </citation>
    <scope>NUCLEOTIDE SEQUENCE [LARGE SCALE GENOMIC DNA]</scope>
    <source>
        <strain evidence="1">cv. IRGC 105608</strain>
    </source>
</reference>
<organism evidence="1">
    <name type="scientific">Oryza barthii</name>
    <dbReference type="NCBI Taxonomy" id="65489"/>
    <lineage>
        <taxon>Eukaryota</taxon>
        <taxon>Viridiplantae</taxon>
        <taxon>Streptophyta</taxon>
        <taxon>Embryophyta</taxon>
        <taxon>Tracheophyta</taxon>
        <taxon>Spermatophyta</taxon>
        <taxon>Magnoliopsida</taxon>
        <taxon>Liliopsida</taxon>
        <taxon>Poales</taxon>
        <taxon>Poaceae</taxon>
        <taxon>BOP clade</taxon>
        <taxon>Oryzoideae</taxon>
        <taxon>Oryzeae</taxon>
        <taxon>Oryzinae</taxon>
        <taxon>Oryza</taxon>
    </lineage>
</organism>
<name>A0A0D3FMJ2_9ORYZ</name>
<evidence type="ECO:0000313" key="2">
    <source>
        <dbReference type="Proteomes" id="UP000026960"/>
    </source>
</evidence>
<dbReference type="EnsemblPlants" id="OBART03G29920.1">
    <property type="protein sequence ID" value="OBART03G29920.1"/>
    <property type="gene ID" value="OBART03G29920"/>
</dbReference>
<accession>A0A0D3FMJ2</accession>
<proteinExistence type="predicted"/>